<proteinExistence type="predicted"/>
<evidence type="ECO:0000313" key="2">
    <source>
        <dbReference type="Proteomes" id="UP000018948"/>
    </source>
</evidence>
<dbReference type="OrthoDB" id="111836at2759"/>
<evidence type="ECO:0000313" key="1">
    <source>
        <dbReference type="EMBL" id="ETP35219.1"/>
    </source>
</evidence>
<organism evidence="1 2">
    <name type="scientific">Phytophthora nicotianae P10297</name>
    <dbReference type="NCBI Taxonomy" id="1317064"/>
    <lineage>
        <taxon>Eukaryota</taxon>
        <taxon>Sar</taxon>
        <taxon>Stramenopiles</taxon>
        <taxon>Oomycota</taxon>
        <taxon>Peronosporomycetes</taxon>
        <taxon>Peronosporales</taxon>
        <taxon>Peronosporaceae</taxon>
        <taxon>Phytophthora</taxon>
    </lineage>
</organism>
<comment type="caution">
    <text evidence="1">The sequence shown here is derived from an EMBL/GenBank/DDBJ whole genome shotgun (WGS) entry which is preliminary data.</text>
</comment>
<reference evidence="1 2" key="1">
    <citation type="submission" date="2013-11" db="EMBL/GenBank/DDBJ databases">
        <title>The Genome Sequence of Phytophthora parasitica P10297.</title>
        <authorList>
            <consortium name="The Broad Institute Genomics Platform"/>
            <person name="Russ C."/>
            <person name="Tyler B."/>
            <person name="Panabieres F."/>
            <person name="Shan W."/>
            <person name="Tripathy S."/>
            <person name="Grunwald N."/>
            <person name="Machado M."/>
            <person name="Johnson C.S."/>
            <person name="Walker B."/>
            <person name="Young S.K."/>
            <person name="Zeng Q."/>
            <person name="Gargeya S."/>
            <person name="Fitzgerald M."/>
            <person name="Haas B."/>
            <person name="Abouelleil A."/>
            <person name="Allen A.W."/>
            <person name="Alvarado L."/>
            <person name="Arachchi H.M."/>
            <person name="Berlin A.M."/>
            <person name="Chapman S.B."/>
            <person name="Gainer-Dewar J."/>
            <person name="Goldberg J."/>
            <person name="Griggs A."/>
            <person name="Gujja S."/>
            <person name="Hansen M."/>
            <person name="Howarth C."/>
            <person name="Imamovic A."/>
            <person name="Ireland A."/>
            <person name="Larimer J."/>
            <person name="McCowan C."/>
            <person name="Murphy C."/>
            <person name="Pearson M."/>
            <person name="Poon T.W."/>
            <person name="Priest M."/>
            <person name="Roberts A."/>
            <person name="Saif S."/>
            <person name="Shea T."/>
            <person name="Sisk P."/>
            <person name="Sykes S."/>
            <person name="Wortman J."/>
            <person name="Nusbaum C."/>
            <person name="Birren B."/>
        </authorList>
    </citation>
    <scope>NUCLEOTIDE SEQUENCE [LARGE SCALE GENOMIC DNA]</scope>
    <source>
        <strain evidence="1 2">P10297</strain>
    </source>
</reference>
<accession>W2YM13</accession>
<dbReference type="AlphaFoldDB" id="W2YM13"/>
<dbReference type="Proteomes" id="UP000018948">
    <property type="component" value="Unassembled WGS sequence"/>
</dbReference>
<dbReference type="EMBL" id="ANIY01003507">
    <property type="protein sequence ID" value="ETP35219.1"/>
    <property type="molecule type" value="Genomic_DNA"/>
</dbReference>
<name>W2YM13_PHYNI</name>
<protein>
    <submittedName>
        <fullName evidence="1">Uncharacterized protein</fullName>
    </submittedName>
</protein>
<sequence>MSPSLLITDDQLSGTNFYPPDGDVHVLIWSVIWVHWSRLEISYVDLGTMQQRMIVDTSAFSLPRTRNNRLFVCLDGFKHTSKDCNTLARLLCSQLNQEDRIVICTGTSSIGESNKEVLKSNSLWSQDEYLAAITNQEFYEKIASKLDTTSSLDLNESDSDDELDEDEKKKHAVQLKFYYAGGSCRFLFQYTTNEVKRMLEKGRNPLMDLVKHCDGTTHNGMIDHFYGMQSDRHKRFPVTTSLFATDCVAEVIQELMKRIK</sequence>
<gene>
    <name evidence="1" type="ORF">F442_16545</name>
</gene>